<keyword evidence="1" id="KW-0732">Signal</keyword>
<dbReference type="AlphaFoldDB" id="A0A286DA34"/>
<feature type="chain" id="PRO_5013329891" evidence="1">
    <location>
        <begin position="21"/>
        <end position="431"/>
    </location>
</feature>
<dbReference type="PANTHER" id="PTHR19328:SF75">
    <property type="entry name" value="ALDOSE SUGAR DEHYDROGENASE YLII"/>
    <property type="match status" value="1"/>
</dbReference>
<feature type="domain" description="Glucose/Sorbosone dehydrogenase" evidence="2">
    <location>
        <begin position="95"/>
        <end position="425"/>
    </location>
</feature>
<protein>
    <submittedName>
        <fullName evidence="3">Glucose/arabinose dehydrogenase, beta-propeller fold</fullName>
    </submittedName>
</protein>
<reference evidence="3 4" key="1">
    <citation type="submission" date="2017-09" db="EMBL/GenBank/DDBJ databases">
        <authorList>
            <person name="Ehlers B."/>
            <person name="Leendertz F.H."/>
        </authorList>
    </citation>
    <scope>NUCLEOTIDE SEQUENCE [LARGE SCALE GENOMIC DNA]</scope>
    <source>
        <strain evidence="3 4">CGMCC 1.10978</strain>
    </source>
</reference>
<feature type="signal peptide" evidence="1">
    <location>
        <begin position="1"/>
        <end position="20"/>
    </location>
</feature>
<dbReference type="EMBL" id="OCND01000007">
    <property type="protein sequence ID" value="SOD55504.1"/>
    <property type="molecule type" value="Genomic_DNA"/>
</dbReference>
<gene>
    <name evidence="3" type="ORF">SAMN06296416_107158</name>
</gene>
<evidence type="ECO:0000313" key="3">
    <source>
        <dbReference type="EMBL" id="SOD55504.1"/>
    </source>
</evidence>
<evidence type="ECO:0000313" key="4">
    <source>
        <dbReference type="Proteomes" id="UP000219374"/>
    </source>
</evidence>
<dbReference type="Pfam" id="PF07995">
    <property type="entry name" value="GSDH"/>
    <property type="match status" value="1"/>
</dbReference>
<dbReference type="PANTHER" id="PTHR19328">
    <property type="entry name" value="HEDGEHOG-INTERACTING PROTEIN"/>
    <property type="match status" value="1"/>
</dbReference>
<proteinExistence type="predicted"/>
<evidence type="ECO:0000259" key="2">
    <source>
        <dbReference type="Pfam" id="PF07995"/>
    </source>
</evidence>
<sequence length="431" mass="45753">MNRVPVLLSGLLLLSGCGGAIEATSPTADEQRESAESAPLLLVGTRPAPAEASAPAAAAIQAGATPMATQRVTGGPLPPRRIPNPPFVSNEVARFDEPWAMTFLPDGRLLVTEKRGRLRLANVATGQVGEITGVPAVAYGGQGGFGDVVLHPQFASNRLVYISYAEAGSNNTRGAAVARATLALDASGNGGSLSNLQVIWRQAPKVTGEGHYSHRIAFGSDGKLWITSGDRQKMDPAQDLQSALGKLIRLNADGSVPADNPFASQGGVAAQVWTLGHRNLLGIDFDPQGRLWTHEMGPAGGDELNLIERGSNYGWPIVSNGNHYDGTPIPNHDTRPEFNAPEAWWTPVIAPSGFVIYTGQMFPYFHGHGFIGGLASQALIRIEFTGTQAREAARYPMGQRIREVEQGPDGALWLLEDGSNARLLKLTPNPN</sequence>
<dbReference type="PROSITE" id="PS51257">
    <property type="entry name" value="PROKAR_LIPOPROTEIN"/>
    <property type="match status" value="1"/>
</dbReference>
<dbReference type="InterPro" id="IPR012938">
    <property type="entry name" value="Glc/Sorbosone_DH"/>
</dbReference>
<dbReference type="SUPFAM" id="SSF50952">
    <property type="entry name" value="Soluble quinoprotein glucose dehydrogenase"/>
    <property type="match status" value="1"/>
</dbReference>
<name>A0A286DA34_9GAMM</name>
<accession>A0A286DA34</accession>
<dbReference type="InterPro" id="IPR011042">
    <property type="entry name" value="6-blade_b-propeller_TolB-like"/>
</dbReference>
<dbReference type="InterPro" id="IPR011041">
    <property type="entry name" value="Quinoprot_gluc/sorb_DH_b-prop"/>
</dbReference>
<keyword evidence="4" id="KW-1185">Reference proteome</keyword>
<evidence type="ECO:0000256" key="1">
    <source>
        <dbReference type="SAM" id="SignalP"/>
    </source>
</evidence>
<organism evidence="3 4">
    <name type="scientific">Pseudoxanthomonas wuyuanensis</name>
    <dbReference type="NCBI Taxonomy" id="1073196"/>
    <lineage>
        <taxon>Bacteria</taxon>
        <taxon>Pseudomonadati</taxon>
        <taxon>Pseudomonadota</taxon>
        <taxon>Gammaproteobacteria</taxon>
        <taxon>Lysobacterales</taxon>
        <taxon>Lysobacteraceae</taxon>
        <taxon>Pseudoxanthomonas</taxon>
    </lineage>
</organism>
<dbReference type="Proteomes" id="UP000219374">
    <property type="component" value="Unassembled WGS sequence"/>
</dbReference>
<dbReference type="Gene3D" id="2.120.10.30">
    <property type="entry name" value="TolB, C-terminal domain"/>
    <property type="match status" value="1"/>
</dbReference>